<name>A0A2H6LKS7_9NOSO</name>
<feature type="transmembrane region" description="Helical" evidence="5">
    <location>
        <begin position="199"/>
        <end position="222"/>
    </location>
</feature>
<keyword evidence="8" id="KW-1185">Reference proteome</keyword>
<evidence type="ECO:0000256" key="1">
    <source>
        <dbReference type="ARBA" id="ARBA00004651"/>
    </source>
</evidence>
<comment type="caution">
    <text evidence="7">The sequence shown here is derived from an EMBL/GenBank/DDBJ whole genome shotgun (WGS) entry which is preliminary data.</text>
</comment>
<dbReference type="InterPro" id="IPR036259">
    <property type="entry name" value="MFS_trans_sf"/>
</dbReference>
<evidence type="ECO:0000256" key="2">
    <source>
        <dbReference type="ARBA" id="ARBA00022692"/>
    </source>
</evidence>
<feature type="transmembrane region" description="Helical" evidence="5">
    <location>
        <begin position="7"/>
        <end position="24"/>
    </location>
</feature>
<dbReference type="Pfam" id="PF07690">
    <property type="entry name" value="MFS_1"/>
    <property type="match status" value="1"/>
</dbReference>
<keyword evidence="2 5" id="KW-0812">Transmembrane</keyword>
<evidence type="ECO:0000256" key="3">
    <source>
        <dbReference type="ARBA" id="ARBA00022989"/>
    </source>
</evidence>
<dbReference type="PANTHER" id="PTHR23518:SF2">
    <property type="entry name" value="MAJOR FACILITATOR SUPERFAMILY TRANSPORTER"/>
    <property type="match status" value="1"/>
</dbReference>
<feature type="transmembrane region" description="Helical" evidence="5">
    <location>
        <begin position="105"/>
        <end position="127"/>
    </location>
</feature>
<accession>A0A2H6LKS7</accession>
<dbReference type="Proteomes" id="UP000236527">
    <property type="component" value="Unassembled WGS sequence"/>
</dbReference>
<reference evidence="8" key="1">
    <citation type="journal article" date="2018" name="Genome Announc.">
        <title>Draft Genome Sequence of the Nitrogen-Fixing and Hormogonia-Inducing Cyanobacterium Nostoc cycadae Strain WK-1, Isolated from the Coralloid Roots of Cycas revoluta.</title>
        <authorList>
            <person name="Kanesaki Y."/>
            <person name="Hirose M."/>
            <person name="Hirose Y."/>
            <person name="Fujisawa T."/>
            <person name="Nakamura Y."/>
            <person name="Watanabe S."/>
            <person name="Matsunaga S."/>
            <person name="Uchida H."/>
            <person name="Murakami A."/>
        </authorList>
    </citation>
    <scope>NUCLEOTIDE SEQUENCE [LARGE SCALE GENOMIC DNA]</scope>
    <source>
        <strain evidence="8">WK-1</strain>
    </source>
</reference>
<dbReference type="InterPro" id="IPR011701">
    <property type="entry name" value="MFS"/>
</dbReference>
<evidence type="ECO:0000256" key="5">
    <source>
        <dbReference type="SAM" id="Phobius"/>
    </source>
</evidence>
<dbReference type="AlphaFoldDB" id="A0A2H6LKS7"/>
<dbReference type="EMBL" id="BDGE01000060">
    <property type="protein sequence ID" value="GBE93818.1"/>
    <property type="molecule type" value="Genomic_DNA"/>
</dbReference>
<feature type="transmembrane region" description="Helical" evidence="5">
    <location>
        <begin position="30"/>
        <end position="50"/>
    </location>
</feature>
<dbReference type="PROSITE" id="PS50850">
    <property type="entry name" value="MFS"/>
    <property type="match status" value="1"/>
</dbReference>
<organism evidence="7 8">
    <name type="scientific">Nostoc cycadae WK-1</name>
    <dbReference type="NCBI Taxonomy" id="1861711"/>
    <lineage>
        <taxon>Bacteria</taxon>
        <taxon>Bacillati</taxon>
        <taxon>Cyanobacteriota</taxon>
        <taxon>Cyanophyceae</taxon>
        <taxon>Nostocales</taxon>
        <taxon>Nostocaceae</taxon>
        <taxon>Nostoc</taxon>
    </lineage>
</organism>
<feature type="transmembrane region" description="Helical" evidence="5">
    <location>
        <begin position="139"/>
        <end position="159"/>
    </location>
</feature>
<dbReference type="PANTHER" id="PTHR23518">
    <property type="entry name" value="C-METHYLTRANSFERASE"/>
    <property type="match status" value="1"/>
</dbReference>
<proteinExistence type="predicted"/>
<sequence>MRQSLDTIGAFTGPLVAFILMSFSGQNFRLVFWLAVLPGILAVALLATGVREPDNRNNRRQNNPLHWSALQSLGKSYWVLVAVALLFNLGNSSDAFLLLQAQQAGVSASLVPLTLVVMNIAYSLSAYPVGLLSDRIGRLGLLVGGFCVYALAYLGFAFVDAPWQVWGLFALYGLHQGMSQGILLALVADRVPSHLRGTAFGLINLATGVALLPASLLGGVLWQTISPKATFITGSIFALSAII</sequence>
<feature type="transmembrane region" description="Helical" evidence="5">
    <location>
        <begin position="77"/>
        <end position="99"/>
    </location>
</feature>
<gene>
    <name evidence="7" type="ORF">NCWK1_3583</name>
</gene>
<protein>
    <submittedName>
        <fullName evidence="7">MFS transporter</fullName>
    </submittedName>
</protein>
<dbReference type="GO" id="GO:0005886">
    <property type="term" value="C:plasma membrane"/>
    <property type="evidence" value="ECO:0007669"/>
    <property type="project" value="UniProtKB-SubCell"/>
</dbReference>
<evidence type="ECO:0000259" key="6">
    <source>
        <dbReference type="PROSITE" id="PS50850"/>
    </source>
</evidence>
<dbReference type="CDD" id="cd17370">
    <property type="entry name" value="MFS_MJ1317_like"/>
    <property type="match status" value="1"/>
</dbReference>
<dbReference type="GO" id="GO:0022857">
    <property type="term" value="F:transmembrane transporter activity"/>
    <property type="evidence" value="ECO:0007669"/>
    <property type="project" value="InterPro"/>
</dbReference>
<evidence type="ECO:0000256" key="4">
    <source>
        <dbReference type="ARBA" id="ARBA00023136"/>
    </source>
</evidence>
<feature type="domain" description="Major facilitator superfamily (MFS) profile" evidence="6">
    <location>
        <begin position="28"/>
        <end position="243"/>
    </location>
</feature>
<dbReference type="SUPFAM" id="SSF103473">
    <property type="entry name" value="MFS general substrate transporter"/>
    <property type="match status" value="1"/>
</dbReference>
<keyword evidence="4 5" id="KW-0472">Membrane</keyword>
<evidence type="ECO:0000313" key="8">
    <source>
        <dbReference type="Proteomes" id="UP000236527"/>
    </source>
</evidence>
<evidence type="ECO:0000313" key="7">
    <source>
        <dbReference type="EMBL" id="GBE93818.1"/>
    </source>
</evidence>
<dbReference type="Gene3D" id="1.20.1250.20">
    <property type="entry name" value="MFS general substrate transporter like domains"/>
    <property type="match status" value="2"/>
</dbReference>
<dbReference type="InterPro" id="IPR020846">
    <property type="entry name" value="MFS_dom"/>
</dbReference>
<keyword evidence="3 5" id="KW-1133">Transmembrane helix</keyword>
<feature type="transmembrane region" description="Helical" evidence="5">
    <location>
        <begin position="165"/>
        <end position="187"/>
    </location>
</feature>
<comment type="subcellular location">
    <subcellularLocation>
        <location evidence="1">Cell membrane</location>
        <topology evidence="1">Multi-pass membrane protein</topology>
    </subcellularLocation>
</comment>